<evidence type="ECO:0000313" key="9">
    <source>
        <dbReference type="EMBL" id="RZS37026.1"/>
    </source>
</evidence>
<dbReference type="PRINTS" id="PR00359">
    <property type="entry name" value="BP450"/>
</dbReference>
<dbReference type="InterPro" id="IPR017972">
    <property type="entry name" value="Cyt_P450_CS"/>
</dbReference>
<comment type="similarity">
    <text evidence="1 7">Belongs to the cytochrome P450 family.</text>
</comment>
<dbReference type="PRINTS" id="PR00385">
    <property type="entry name" value="P450"/>
</dbReference>
<evidence type="ECO:0000313" key="10">
    <source>
        <dbReference type="Proteomes" id="UP000294257"/>
    </source>
</evidence>
<dbReference type="InterPro" id="IPR001128">
    <property type="entry name" value="Cyt_P450"/>
</dbReference>
<dbReference type="Gene3D" id="1.10.630.10">
    <property type="entry name" value="Cytochrome P450"/>
    <property type="match status" value="1"/>
</dbReference>
<feature type="region of interest" description="Disordered" evidence="8">
    <location>
        <begin position="1"/>
        <end position="23"/>
    </location>
</feature>
<evidence type="ECO:0000256" key="6">
    <source>
        <dbReference type="ARBA" id="ARBA00023033"/>
    </source>
</evidence>
<dbReference type="PANTHER" id="PTHR46696:SF1">
    <property type="entry name" value="CYTOCHROME P450 YJIB-RELATED"/>
    <property type="match status" value="1"/>
</dbReference>
<organism evidence="9 10">
    <name type="scientific">Herbihabitans rhizosphaerae</name>
    <dbReference type="NCBI Taxonomy" id="1872711"/>
    <lineage>
        <taxon>Bacteria</taxon>
        <taxon>Bacillati</taxon>
        <taxon>Actinomycetota</taxon>
        <taxon>Actinomycetes</taxon>
        <taxon>Pseudonocardiales</taxon>
        <taxon>Pseudonocardiaceae</taxon>
        <taxon>Herbihabitans</taxon>
    </lineage>
</organism>
<dbReference type="OrthoDB" id="4133219at2"/>
<dbReference type="Proteomes" id="UP000294257">
    <property type="component" value="Unassembled WGS sequence"/>
</dbReference>
<gene>
    <name evidence="9" type="ORF">EV193_106262</name>
</gene>
<evidence type="ECO:0000256" key="1">
    <source>
        <dbReference type="ARBA" id="ARBA00010617"/>
    </source>
</evidence>
<dbReference type="CDD" id="cd11030">
    <property type="entry name" value="CYP105-like"/>
    <property type="match status" value="1"/>
</dbReference>
<keyword evidence="2 7" id="KW-0349">Heme</keyword>
<evidence type="ECO:0000256" key="8">
    <source>
        <dbReference type="SAM" id="MobiDB-lite"/>
    </source>
</evidence>
<keyword evidence="10" id="KW-1185">Reference proteome</keyword>
<dbReference type="InterPro" id="IPR002397">
    <property type="entry name" value="Cyt_P450_B"/>
</dbReference>
<protein>
    <submittedName>
        <fullName evidence="9">Cytochrome P450</fullName>
    </submittedName>
</protein>
<dbReference type="GO" id="GO:0005506">
    <property type="term" value="F:iron ion binding"/>
    <property type="evidence" value="ECO:0007669"/>
    <property type="project" value="InterPro"/>
</dbReference>
<dbReference type="FunFam" id="1.10.630.10:FF:000018">
    <property type="entry name" value="Cytochrome P450 monooxygenase"/>
    <property type="match status" value="1"/>
</dbReference>
<dbReference type="PANTHER" id="PTHR46696">
    <property type="entry name" value="P450, PUTATIVE (EUROFUNG)-RELATED"/>
    <property type="match status" value="1"/>
</dbReference>
<keyword evidence="3 7" id="KW-0479">Metal-binding</keyword>
<dbReference type="InterPro" id="IPR036396">
    <property type="entry name" value="Cyt_P450_sf"/>
</dbReference>
<proteinExistence type="inferred from homology"/>
<dbReference type="GO" id="GO:0020037">
    <property type="term" value="F:heme binding"/>
    <property type="evidence" value="ECO:0007669"/>
    <property type="project" value="InterPro"/>
</dbReference>
<evidence type="ECO:0000256" key="4">
    <source>
        <dbReference type="ARBA" id="ARBA00023002"/>
    </source>
</evidence>
<keyword evidence="4 7" id="KW-0560">Oxidoreductase</keyword>
<dbReference type="Pfam" id="PF00067">
    <property type="entry name" value="p450"/>
    <property type="match status" value="1"/>
</dbReference>
<name>A0A4Q7KLA5_9PSEU</name>
<reference evidence="9 10" key="1">
    <citation type="submission" date="2019-02" db="EMBL/GenBank/DDBJ databases">
        <title>Genomic Encyclopedia of Type Strains, Phase IV (KMG-IV): sequencing the most valuable type-strain genomes for metagenomic binning, comparative biology and taxonomic classification.</title>
        <authorList>
            <person name="Goeker M."/>
        </authorList>
    </citation>
    <scope>NUCLEOTIDE SEQUENCE [LARGE SCALE GENOMIC DNA]</scope>
    <source>
        <strain evidence="9 10">DSM 101727</strain>
    </source>
</reference>
<evidence type="ECO:0000256" key="5">
    <source>
        <dbReference type="ARBA" id="ARBA00023004"/>
    </source>
</evidence>
<dbReference type="GO" id="GO:0004497">
    <property type="term" value="F:monooxygenase activity"/>
    <property type="evidence" value="ECO:0007669"/>
    <property type="project" value="UniProtKB-KW"/>
</dbReference>
<dbReference type="PROSITE" id="PS00086">
    <property type="entry name" value="CYTOCHROME_P450"/>
    <property type="match status" value="1"/>
</dbReference>
<evidence type="ECO:0000256" key="2">
    <source>
        <dbReference type="ARBA" id="ARBA00022617"/>
    </source>
</evidence>
<dbReference type="GO" id="GO:0016705">
    <property type="term" value="F:oxidoreductase activity, acting on paired donors, with incorporation or reduction of molecular oxygen"/>
    <property type="evidence" value="ECO:0007669"/>
    <property type="project" value="InterPro"/>
</dbReference>
<keyword evidence="5 7" id="KW-0408">Iron</keyword>
<dbReference type="AlphaFoldDB" id="A0A4Q7KLA5"/>
<accession>A0A4Q7KLA5</accession>
<dbReference type="EMBL" id="SGWQ01000006">
    <property type="protein sequence ID" value="RZS37026.1"/>
    <property type="molecule type" value="Genomic_DNA"/>
</dbReference>
<dbReference type="RefSeq" id="WP_130345628.1">
    <property type="nucleotide sequence ID" value="NZ_SGWQ01000006.1"/>
</dbReference>
<comment type="caution">
    <text evidence="9">The sequence shown here is derived from an EMBL/GenBank/DDBJ whole genome shotgun (WGS) entry which is preliminary data.</text>
</comment>
<dbReference type="SUPFAM" id="SSF48264">
    <property type="entry name" value="Cytochrome P450"/>
    <property type="match status" value="1"/>
</dbReference>
<evidence type="ECO:0000256" key="3">
    <source>
        <dbReference type="ARBA" id="ARBA00022723"/>
    </source>
</evidence>
<evidence type="ECO:0000256" key="7">
    <source>
        <dbReference type="RuleBase" id="RU000461"/>
    </source>
</evidence>
<keyword evidence="6 7" id="KW-0503">Monooxygenase</keyword>
<sequence length="404" mass="44095">MTESIAEVTELPTGHPAGCPFDPPRELSEIRESAPLVRMAFPDGHRGWLATGHEAVRAVLSDKRFSSRYELLHLPFPDMGMAEMPPASPGDFTGIDPPGHTRYRSLLTSKFTVRRMRLLTDRVEELVTEHLDEMERTGPPVDLMPAFARPIPTLMICELLGVPADKADVFQRFAEVTNEYDATAEDHAEAIGALTAYLSELIPAKRANPTDDLLSDLLSDQTANDLTDEEVGGLCGILLGAGVDTTGNMLALGTFALLRHPEQLAALTAEPELIGNAVEELMRYLSIIHTTARAALDDVEIGGQLIKKGETVVVSTIGANRDPARFADPDTLDLRRKTAGQVGFGHGIHQCLGQQLARVEMTVAFPLLFKRFPTLRLAVPDDEVPLRDAMILGVRSLPVTWDTP</sequence>